<organism evidence="1 2">
    <name type="scientific">Batillaria attramentaria</name>
    <dbReference type="NCBI Taxonomy" id="370345"/>
    <lineage>
        <taxon>Eukaryota</taxon>
        <taxon>Metazoa</taxon>
        <taxon>Spiralia</taxon>
        <taxon>Lophotrochozoa</taxon>
        <taxon>Mollusca</taxon>
        <taxon>Gastropoda</taxon>
        <taxon>Caenogastropoda</taxon>
        <taxon>Sorbeoconcha</taxon>
        <taxon>Cerithioidea</taxon>
        <taxon>Batillariidae</taxon>
        <taxon>Batillaria</taxon>
    </lineage>
</organism>
<evidence type="ECO:0000313" key="1">
    <source>
        <dbReference type="EMBL" id="KAK7504585.1"/>
    </source>
</evidence>
<keyword evidence="2" id="KW-1185">Reference proteome</keyword>
<comment type="caution">
    <text evidence="1">The sequence shown here is derived from an EMBL/GenBank/DDBJ whole genome shotgun (WGS) entry which is preliminary data.</text>
</comment>
<reference evidence="1 2" key="1">
    <citation type="journal article" date="2023" name="Sci. Data">
        <title>Genome assembly of the Korean intertidal mud-creeper Batillaria attramentaria.</title>
        <authorList>
            <person name="Patra A.K."/>
            <person name="Ho P.T."/>
            <person name="Jun S."/>
            <person name="Lee S.J."/>
            <person name="Kim Y."/>
            <person name="Won Y.J."/>
        </authorList>
    </citation>
    <scope>NUCLEOTIDE SEQUENCE [LARGE SCALE GENOMIC DNA]</scope>
    <source>
        <strain evidence="1">Wonlab-2016</strain>
    </source>
</reference>
<sequence>ILGVPRENEPWSPQRACLCTAGYRSCVIRLENDLWCSDRRGRVGARQCWRRTRQWSQVVADAILTLTVNSRCERYRGNFSAYFKPHIAGSSVVLKLTASAGHERVVIESSPVSVTAGAAVAV</sequence>
<evidence type="ECO:0000313" key="2">
    <source>
        <dbReference type="Proteomes" id="UP001519460"/>
    </source>
</evidence>
<gene>
    <name evidence="1" type="ORF">BaRGS_00004071</name>
</gene>
<name>A0ABD0LZD5_9CAEN</name>
<dbReference type="EMBL" id="JACVVK020000014">
    <property type="protein sequence ID" value="KAK7504585.1"/>
    <property type="molecule type" value="Genomic_DNA"/>
</dbReference>
<protein>
    <submittedName>
        <fullName evidence="1">Uncharacterized protein</fullName>
    </submittedName>
</protein>
<accession>A0ABD0LZD5</accession>
<dbReference type="AlphaFoldDB" id="A0ABD0LZD5"/>
<feature type="non-terminal residue" evidence="1">
    <location>
        <position position="122"/>
    </location>
</feature>
<feature type="non-terminal residue" evidence="1">
    <location>
        <position position="1"/>
    </location>
</feature>
<proteinExistence type="predicted"/>
<dbReference type="Proteomes" id="UP001519460">
    <property type="component" value="Unassembled WGS sequence"/>
</dbReference>